<reference evidence="2" key="1">
    <citation type="journal article" date="2022" name="Int. J. Mol. Sci.">
        <title>Draft Genome of Tanacetum Coccineum: Genomic Comparison of Closely Related Tanacetum-Family Plants.</title>
        <authorList>
            <person name="Yamashiro T."/>
            <person name="Shiraishi A."/>
            <person name="Nakayama K."/>
            <person name="Satake H."/>
        </authorList>
    </citation>
    <scope>NUCLEOTIDE SEQUENCE</scope>
</reference>
<evidence type="ECO:0000313" key="2">
    <source>
        <dbReference type="EMBL" id="GJT17704.1"/>
    </source>
</evidence>
<dbReference type="Pfam" id="PF17921">
    <property type="entry name" value="Integrase_H2C2"/>
    <property type="match status" value="1"/>
</dbReference>
<reference evidence="2" key="2">
    <citation type="submission" date="2022-01" db="EMBL/GenBank/DDBJ databases">
        <authorList>
            <person name="Yamashiro T."/>
            <person name="Shiraishi A."/>
            <person name="Satake H."/>
            <person name="Nakayama K."/>
        </authorList>
    </citation>
    <scope>NUCLEOTIDE SEQUENCE</scope>
</reference>
<organism evidence="2 3">
    <name type="scientific">Tanacetum coccineum</name>
    <dbReference type="NCBI Taxonomy" id="301880"/>
    <lineage>
        <taxon>Eukaryota</taxon>
        <taxon>Viridiplantae</taxon>
        <taxon>Streptophyta</taxon>
        <taxon>Embryophyta</taxon>
        <taxon>Tracheophyta</taxon>
        <taxon>Spermatophyta</taxon>
        <taxon>Magnoliopsida</taxon>
        <taxon>eudicotyledons</taxon>
        <taxon>Gunneridae</taxon>
        <taxon>Pentapetalae</taxon>
        <taxon>asterids</taxon>
        <taxon>campanulids</taxon>
        <taxon>Asterales</taxon>
        <taxon>Asteraceae</taxon>
        <taxon>Asteroideae</taxon>
        <taxon>Anthemideae</taxon>
        <taxon>Anthemidinae</taxon>
        <taxon>Tanacetum</taxon>
    </lineage>
</organism>
<accession>A0ABQ5BTW4</accession>
<dbReference type="InterPro" id="IPR012337">
    <property type="entry name" value="RNaseH-like_sf"/>
</dbReference>
<dbReference type="Gene3D" id="3.30.420.10">
    <property type="entry name" value="Ribonuclease H-like superfamily/Ribonuclease H"/>
    <property type="match status" value="1"/>
</dbReference>
<dbReference type="InterPro" id="IPR041588">
    <property type="entry name" value="Integrase_H2C2"/>
</dbReference>
<dbReference type="Gene3D" id="1.10.340.70">
    <property type="match status" value="1"/>
</dbReference>
<evidence type="ECO:0000313" key="3">
    <source>
        <dbReference type="Proteomes" id="UP001151760"/>
    </source>
</evidence>
<keyword evidence="2" id="KW-0808">Transferase</keyword>
<proteinExistence type="predicted"/>
<dbReference type="PROSITE" id="PS50994">
    <property type="entry name" value="INTEGRASE"/>
    <property type="match status" value="1"/>
</dbReference>
<dbReference type="InterPro" id="IPR036397">
    <property type="entry name" value="RNaseH_sf"/>
</dbReference>
<dbReference type="Proteomes" id="UP001151760">
    <property type="component" value="Unassembled WGS sequence"/>
</dbReference>
<dbReference type="InterPro" id="IPR001584">
    <property type="entry name" value="Integrase_cat-core"/>
</dbReference>
<dbReference type="InterPro" id="IPR056924">
    <property type="entry name" value="SH3_Tf2-1"/>
</dbReference>
<keyword evidence="2" id="KW-0695">RNA-directed DNA polymerase</keyword>
<keyword evidence="3" id="KW-1185">Reference proteome</keyword>
<sequence>MMTIHNDLPKKIRKALGEVMKRKNVKAKNLGRLIKPIFEFCLDGTRCFGNCVWLPQYGGLRDLVMHESHKSKYSVHLGSDKMYQDLKLLYWWPNMKANIATYKALGTNLDMSTAYRPQTDGQSERTIQMLEDMLRACVIDFRSSWDRHLPLVEFSYNNSYHASIKAAPYEALYRRKCRSPVCWSEVGDSQLTSPELIRDTTEKIVQIKNRLLAARSRQKSYADKRLKPLEFEVGDMVLLKVSPWKGAVRFGKRGKLSPRYIGPFKVLARIGPVAYTLELPEELKGIHSTFHVSNLKKCLAEGEVVVPLEEIQLDDKLHMIEEPVEIVDKEVKRLKQSRIPIVKVRWNSQRGLEFTWEREDQIKKKYPHLFTSKNEAERVDETS</sequence>
<evidence type="ECO:0000259" key="1">
    <source>
        <dbReference type="PROSITE" id="PS50994"/>
    </source>
</evidence>
<dbReference type="GO" id="GO:0003964">
    <property type="term" value="F:RNA-directed DNA polymerase activity"/>
    <property type="evidence" value="ECO:0007669"/>
    <property type="project" value="UniProtKB-KW"/>
</dbReference>
<gene>
    <name evidence="2" type="ORF">Tco_0876410</name>
</gene>
<dbReference type="SUPFAM" id="SSF53098">
    <property type="entry name" value="Ribonuclease H-like"/>
    <property type="match status" value="1"/>
</dbReference>
<dbReference type="PANTHER" id="PTHR46148:SF59">
    <property type="entry name" value="NUCLEOTIDYLTRANSFERASE, RIBONUCLEASE H"/>
    <property type="match status" value="1"/>
</dbReference>
<dbReference type="PANTHER" id="PTHR46148">
    <property type="entry name" value="CHROMO DOMAIN-CONTAINING PROTEIN"/>
    <property type="match status" value="1"/>
</dbReference>
<feature type="domain" description="Integrase catalytic" evidence="1">
    <location>
        <begin position="82"/>
        <end position="176"/>
    </location>
</feature>
<name>A0ABQ5BTW4_9ASTR</name>
<keyword evidence="2" id="KW-0548">Nucleotidyltransferase</keyword>
<protein>
    <submittedName>
        <fullName evidence="2">Reverse transcriptase domain-containing protein</fullName>
    </submittedName>
</protein>
<comment type="caution">
    <text evidence="2">The sequence shown here is derived from an EMBL/GenBank/DDBJ whole genome shotgun (WGS) entry which is preliminary data.</text>
</comment>
<dbReference type="EMBL" id="BQNB010013580">
    <property type="protein sequence ID" value="GJT17704.1"/>
    <property type="molecule type" value="Genomic_DNA"/>
</dbReference>
<dbReference type="Pfam" id="PF24626">
    <property type="entry name" value="SH3_Tf2-1"/>
    <property type="match status" value="1"/>
</dbReference>